<name>A0A0F9DEX5_9ZZZZ</name>
<gene>
    <name evidence="1" type="ORF">LCGC14_2207090</name>
</gene>
<accession>A0A0F9DEX5</accession>
<organism evidence="1">
    <name type="scientific">marine sediment metagenome</name>
    <dbReference type="NCBI Taxonomy" id="412755"/>
    <lineage>
        <taxon>unclassified sequences</taxon>
        <taxon>metagenomes</taxon>
        <taxon>ecological metagenomes</taxon>
    </lineage>
</organism>
<proteinExistence type="predicted"/>
<reference evidence="1" key="1">
    <citation type="journal article" date="2015" name="Nature">
        <title>Complex archaea that bridge the gap between prokaryotes and eukaryotes.</title>
        <authorList>
            <person name="Spang A."/>
            <person name="Saw J.H."/>
            <person name="Jorgensen S.L."/>
            <person name="Zaremba-Niedzwiedzka K."/>
            <person name="Martijn J."/>
            <person name="Lind A.E."/>
            <person name="van Eijk R."/>
            <person name="Schleper C."/>
            <person name="Guy L."/>
            <person name="Ettema T.J."/>
        </authorList>
    </citation>
    <scope>NUCLEOTIDE SEQUENCE</scope>
</reference>
<sequence length="70" mass="8000">MKPPKPPNAGRAVEIMITFDNGSRRRLSGDDAHRWLSTISKILAWLEPVKTDAHIDNFSWEKVKLKERSG</sequence>
<dbReference type="EMBL" id="LAZR01029213">
    <property type="protein sequence ID" value="KKL60258.1"/>
    <property type="molecule type" value="Genomic_DNA"/>
</dbReference>
<comment type="caution">
    <text evidence="1">The sequence shown here is derived from an EMBL/GenBank/DDBJ whole genome shotgun (WGS) entry which is preliminary data.</text>
</comment>
<protein>
    <submittedName>
        <fullName evidence="1">Uncharacterized protein</fullName>
    </submittedName>
</protein>
<dbReference type="AlphaFoldDB" id="A0A0F9DEX5"/>
<evidence type="ECO:0000313" key="1">
    <source>
        <dbReference type="EMBL" id="KKL60258.1"/>
    </source>
</evidence>